<evidence type="ECO:0000313" key="2">
    <source>
        <dbReference type="Proteomes" id="UP001499951"/>
    </source>
</evidence>
<keyword evidence="2" id="KW-1185">Reference proteome</keyword>
<sequence>MPDGSALKAGKSKLAIRLFLCVVVGVGSGLPSVQSASASTAKKGPNTTEAWRDYLFYRCVHEYFSGGELDKLDSSVGLAIEYVSLDPAALEAVVGKAKEVAKRLRAPRPPGTQVSEGTEGKVAVLAVCLDEARAFKLPRK</sequence>
<organism evidence="1 2">
    <name type="scientific">Rhizomicrobium electricum</name>
    <dbReference type="NCBI Taxonomy" id="480070"/>
    <lineage>
        <taxon>Bacteria</taxon>
        <taxon>Pseudomonadati</taxon>
        <taxon>Pseudomonadota</taxon>
        <taxon>Alphaproteobacteria</taxon>
        <taxon>Micropepsales</taxon>
        <taxon>Micropepsaceae</taxon>
        <taxon>Rhizomicrobium</taxon>
    </lineage>
</organism>
<dbReference type="RefSeq" id="WP_166937239.1">
    <property type="nucleotide sequence ID" value="NZ_BAAADD010000012.1"/>
</dbReference>
<comment type="caution">
    <text evidence="1">The sequence shown here is derived from an EMBL/GenBank/DDBJ whole genome shotgun (WGS) entry which is preliminary data.</text>
</comment>
<protein>
    <submittedName>
        <fullName evidence="1">Uncharacterized protein</fullName>
    </submittedName>
</protein>
<reference evidence="2" key="1">
    <citation type="journal article" date="2019" name="Int. J. Syst. Evol. Microbiol.">
        <title>The Global Catalogue of Microorganisms (GCM) 10K type strain sequencing project: providing services to taxonomists for standard genome sequencing and annotation.</title>
        <authorList>
            <consortium name="The Broad Institute Genomics Platform"/>
            <consortium name="The Broad Institute Genome Sequencing Center for Infectious Disease"/>
            <person name="Wu L."/>
            <person name="Ma J."/>
        </authorList>
    </citation>
    <scope>NUCLEOTIDE SEQUENCE [LARGE SCALE GENOMIC DNA]</scope>
    <source>
        <strain evidence="2">JCM 15089</strain>
    </source>
</reference>
<dbReference type="EMBL" id="BAAADD010000012">
    <property type="protein sequence ID" value="GAA0586578.1"/>
    <property type="molecule type" value="Genomic_DNA"/>
</dbReference>
<name>A0ABP3QAE8_9PROT</name>
<dbReference type="Proteomes" id="UP001499951">
    <property type="component" value="Unassembled WGS sequence"/>
</dbReference>
<proteinExistence type="predicted"/>
<gene>
    <name evidence="1" type="ORF">GCM10008942_39490</name>
</gene>
<evidence type="ECO:0000313" key="1">
    <source>
        <dbReference type="EMBL" id="GAA0586578.1"/>
    </source>
</evidence>
<accession>A0ABP3QAE8</accession>